<name>A0ABP0EH97_9ASCO</name>
<dbReference type="Gene3D" id="3.40.50.12500">
    <property type="match status" value="1"/>
</dbReference>
<reference evidence="2 3" key="1">
    <citation type="submission" date="2024-01" db="EMBL/GenBank/DDBJ databases">
        <authorList>
            <consortium name="Genoscope - CEA"/>
            <person name="William W."/>
        </authorList>
    </citation>
    <scope>NUCLEOTIDE SEQUENCE [LARGE SCALE GENOMIC DNA]</scope>
    <source>
        <strain evidence="2 3">29B2s-10</strain>
    </source>
</reference>
<dbReference type="EMBL" id="OZ004258">
    <property type="protein sequence ID" value="CAK7914143.1"/>
    <property type="molecule type" value="Genomic_DNA"/>
</dbReference>
<evidence type="ECO:0000313" key="3">
    <source>
        <dbReference type="Proteomes" id="UP001497600"/>
    </source>
</evidence>
<dbReference type="PANTHER" id="PTHR28047:SF5">
    <property type="entry name" value="PROTEIN DCG1"/>
    <property type="match status" value="1"/>
</dbReference>
<dbReference type="InterPro" id="IPR052186">
    <property type="entry name" value="Hydantoin_racemase-like"/>
</dbReference>
<dbReference type="InterPro" id="IPR053714">
    <property type="entry name" value="Iso_Racemase_Enz_sf"/>
</dbReference>
<dbReference type="InterPro" id="IPR015942">
    <property type="entry name" value="Asp/Glu/hydantoin_racemase"/>
</dbReference>
<protein>
    <recommendedName>
        <fullName evidence="4">Protein DCG1</fullName>
    </recommendedName>
</protein>
<proteinExistence type="inferred from homology"/>
<dbReference type="Proteomes" id="UP001497600">
    <property type="component" value="Chromosome F"/>
</dbReference>
<gene>
    <name evidence="2" type="ORF">CAAN4_F15038</name>
</gene>
<comment type="similarity">
    <text evidence="1">Belongs to the HyuE racemase family.</text>
</comment>
<organism evidence="2 3">
    <name type="scientific">[Candida] anglica</name>
    <dbReference type="NCBI Taxonomy" id="148631"/>
    <lineage>
        <taxon>Eukaryota</taxon>
        <taxon>Fungi</taxon>
        <taxon>Dikarya</taxon>
        <taxon>Ascomycota</taxon>
        <taxon>Saccharomycotina</taxon>
        <taxon>Pichiomycetes</taxon>
        <taxon>Debaryomycetaceae</taxon>
        <taxon>Kurtzmaniella</taxon>
    </lineage>
</organism>
<dbReference type="Pfam" id="PF01177">
    <property type="entry name" value="Asp_Glu_race"/>
    <property type="match status" value="1"/>
</dbReference>
<accession>A0ABP0EH97</accession>
<sequence>MFVNILVINPNSSQKVSDNLKDILVAPPLTKFEFYTAPSHGPEEITPDLSTISGEIALEDILQRDLISKYDGFLICCYSDHPLVHSLAKHTKKPIMGIMQATLLYALSSASKSFILTSVNEWEPVLDKGIIDFVGSDTFPSKRFAKTKGLDVTVLGLSDPKEYAKIENRVIQVLEEYKDSNIDCVLLGCAGMAGLDDKLAASFPHIKFIDSVKVGVELLGALIRFQK</sequence>
<keyword evidence="3" id="KW-1185">Reference proteome</keyword>
<evidence type="ECO:0008006" key="4">
    <source>
        <dbReference type="Google" id="ProtNLM"/>
    </source>
</evidence>
<dbReference type="PANTHER" id="PTHR28047">
    <property type="entry name" value="PROTEIN DCG1"/>
    <property type="match status" value="1"/>
</dbReference>
<evidence type="ECO:0000256" key="1">
    <source>
        <dbReference type="ARBA" id="ARBA00038414"/>
    </source>
</evidence>
<evidence type="ECO:0000313" key="2">
    <source>
        <dbReference type="EMBL" id="CAK7914143.1"/>
    </source>
</evidence>